<accession>A0A3Q7GFF2</accession>
<sequence>MWKTNQVIQQRPIWIKRNDQLTGPITSYKDLFPFNSNAFLLLSNKKNKPAKSRNRPELQSSESSEQ</sequence>
<organism evidence="2">
    <name type="scientific">Solanum lycopersicum</name>
    <name type="common">Tomato</name>
    <name type="synonym">Lycopersicon esculentum</name>
    <dbReference type="NCBI Taxonomy" id="4081"/>
    <lineage>
        <taxon>Eukaryota</taxon>
        <taxon>Viridiplantae</taxon>
        <taxon>Streptophyta</taxon>
        <taxon>Embryophyta</taxon>
        <taxon>Tracheophyta</taxon>
        <taxon>Spermatophyta</taxon>
        <taxon>Magnoliopsida</taxon>
        <taxon>eudicotyledons</taxon>
        <taxon>Gunneridae</taxon>
        <taxon>Pentapetalae</taxon>
        <taxon>asterids</taxon>
        <taxon>lamiids</taxon>
        <taxon>Solanales</taxon>
        <taxon>Solanaceae</taxon>
        <taxon>Solanoideae</taxon>
        <taxon>Solaneae</taxon>
        <taxon>Solanum</taxon>
        <taxon>Solanum subgen. Lycopersicon</taxon>
    </lineage>
</organism>
<evidence type="ECO:0000313" key="2">
    <source>
        <dbReference type="EnsemblPlants" id="Solyc05g023830.1.1.1"/>
    </source>
</evidence>
<dbReference type="Gramene" id="Solyc05g023830.1.1">
    <property type="protein sequence ID" value="Solyc05g023830.1.1.1"/>
    <property type="gene ID" value="Solyc05g023830.1"/>
</dbReference>
<name>A0A3Q7GFF2_SOLLC</name>
<proteinExistence type="predicted"/>
<feature type="region of interest" description="Disordered" evidence="1">
    <location>
        <begin position="43"/>
        <end position="66"/>
    </location>
</feature>
<dbReference type="InParanoid" id="A0A3Q7GFF2"/>
<evidence type="ECO:0000256" key="1">
    <source>
        <dbReference type="SAM" id="MobiDB-lite"/>
    </source>
</evidence>
<dbReference type="EnsemblPlants" id="Solyc05g023830.1.1">
    <property type="protein sequence ID" value="Solyc05g023830.1.1.1"/>
    <property type="gene ID" value="Solyc05g023830.1"/>
</dbReference>
<dbReference type="PaxDb" id="4081-Solyc05g023830.1.1"/>
<protein>
    <submittedName>
        <fullName evidence="2">Uncharacterized protein</fullName>
    </submittedName>
</protein>
<evidence type="ECO:0000313" key="3">
    <source>
        <dbReference type="Proteomes" id="UP000004994"/>
    </source>
</evidence>
<reference evidence="2" key="1">
    <citation type="journal article" date="2012" name="Nature">
        <title>The tomato genome sequence provides insights into fleshy fruit evolution.</title>
        <authorList>
            <consortium name="Tomato Genome Consortium"/>
        </authorList>
    </citation>
    <scope>NUCLEOTIDE SEQUENCE [LARGE SCALE GENOMIC DNA]</scope>
    <source>
        <strain evidence="2">cv. Heinz 1706</strain>
    </source>
</reference>
<reference evidence="2" key="2">
    <citation type="submission" date="2019-01" db="UniProtKB">
        <authorList>
            <consortium name="EnsemblPlants"/>
        </authorList>
    </citation>
    <scope>IDENTIFICATION</scope>
    <source>
        <strain evidence="2">cv. Heinz 1706</strain>
    </source>
</reference>
<feature type="compositionally biased region" description="Polar residues" evidence="1">
    <location>
        <begin position="57"/>
        <end position="66"/>
    </location>
</feature>
<dbReference type="Proteomes" id="UP000004994">
    <property type="component" value="Chromosome 5"/>
</dbReference>
<dbReference type="AlphaFoldDB" id="A0A3Q7GFF2"/>
<keyword evidence="3" id="KW-1185">Reference proteome</keyword>